<keyword evidence="1" id="KW-0961">Cell wall biogenesis/degradation</keyword>
<sequence length="245" mass="26865" precursor="true">MRQGRRLLFALLLLVVLAATSGEAYPSQIQERGKALAWTVGGIVIATFPESMKGELNDLSRRFDSHYKKGFPLSALRIEGKGDRWHLSLAGQLLLPLTAQACRFHRSKGKTLAAQWLSNLMEALMRLSPVPHDRPTLGGKTQTEGRVSWYGGNGWQGRRMASGETFDDRQLTAASVDLPFGTLVRLSHPRTGKKVVVRICDRFKGHKGRLLDISLGAAEALGIRRQGVTRLDVEVLGLASRVGGS</sequence>
<dbReference type="CDD" id="cd22268">
    <property type="entry name" value="DPBB_RlpA-like"/>
    <property type="match status" value="1"/>
</dbReference>
<dbReference type="InterPro" id="IPR036908">
    <property type="entry name" value="RlpA-like_sf"/>
</dbReference>
<dbReference type="KEGG" id="aram:KAR29_07270"/>
<dbReference type="PANTHER" id="PTHR34183">
    <property type="entry name" value="ENDOLYTIC PEPTIDOGLYCAN TRANSGLYCOSYLASE RLPA"/>
    <property type="match status" value="1"/>
</dbReference>
<dbReference type="GO" id="GO:0071555">
    <property type="term" value="P:cell wall organization"/>
    <property type="evidence" value="ECO:0007669"/>
    <property type="project" value="UniProtKB-KW"/>
</dbReference>
<keyword evidence="1" id="KW-0732">Signal</keyword>
<dbReference type="InterPro" id="IPR009009">
    <property type="entry name" value="RlpA-like_DPBB"/>
</dbReference>
<reference evidence="4" key="1">
    <citation type="submission" date="2021-04" db="EMBL/GenBank/DDBJ databases">
        <title>A novel Synergistetes isolate from a pyrite-forming mixed culture.</title>
        <authorList>
            <person name="Bunk B."/>
            <person name="Sproer C."/>
            <person name="Spring S."/>
            <person name="Pester M."/>
        </authorList>
    </citation>
    <scope>NUCLEOTIDE SEQUENCE [LARGE SCALE GENOMIC DNA]</scope>
    <source>
        <strain evidence="4">J.5.4.2-T.3.5.2</strain>
    </source>
</reference>
<dbReference type="GO" id="GO:0008932">
    <property type="term" value="F:lytic endotransglycosylase activity"/>
    <property type="evidence" value="ECO:0007669"/>
    <property type="project" value="UniProtKB-UniRule"/>
</dbReference>
<evidence type="ECO:0000256" key="1">
    <source>
        <dbReference type="HAMAP-Rule" id="MF_02071"/>
    </source>
</evidence>
<dbReference type="SUPFAM" id="SSF50685">
    <property type="entry name" value="Barwin-like endoglucanases"/>
    <property type="match status" value="1"/>
</dbReference>
<evidence type="ECO:0000313" key="4">
    <source>
        <dbReference type="Proteomes" id="UP000671879"/>
    </source>
</evidence>
<evidence type="ECO:0000313" key="3">
    <source>
        <dbReference type="EMBL" id="QTX31207.1"/>
    </source>
</evidence>
<dbReference type="Gene3D" id="2.40.40.10">
    <property type="entry name" value="RlpA-like domain"/>
    <property type="match status" value="1"/>
</dbReference>
<keyword evidence="1" id="KW-0456">Lyase</keyword>
<dbReference type="GO" id="GO:0000270">
    <property type="term" value="P:peptidoglycan metabolic process"/>
    <property type="evidence" value="ECO:0007669"/>
    <property type="project" value="UniProtKB-UniRule"/>
</dbReference>
<comment type="similarity">
    <text evidence="1">Belongs to the RlpA family.</text>
</comment>
<feature type="domain" description="RlpA-like protein double-psi beta-barrel" evidence="2">
    <location>
        <begin position="144"/>
        <end position="231"/>
    </location>
</feature>
<name>A0A9Q7AJL5_9BACT</name>
<dbReference type="RefSeq" id="WP_274372351.1">
    <property type="nucleotide sequence ID" value="NZ_CP072943.1"/>
</dbReference>
<dbReference type="PANTHER" id="PTHR34183:SF8">
    <property type="entry name" value="ENDOLYTIC PEPTIDOGLYCAN TRANSGLYCOSYLASE RLPA-RELATED"/>
    <property type="match status" value="1"/>
</dbReference>
<keyword evidence="4" id="KW-1185">Reference proteome</keyword>
<dbReference type="AlphaFoldDB" id="A0A9Q7AJL5"/>
<accession>A0A9Q7AJL5</accession>
<gene>
    <name evidence="1" type="primary">rlpA</name>
    <name evidence="3" type="ORF">KAR29_07270</name>
</gene>
<dbReference type="HAMAP" id="MF_02071">
    <property type="entry name" value="RlpA"/>
    <property type="match status" value="1"/>
</dbReference>
<feature type="chain" id="PRO_5040553591" description="Probable endolytic peptidoglycan transglycosylase RlpA" evidence="1">
    <location>
        <begin position="25"/>
        <end position="245"/>
    </location>
</feature>
<comment type="function">
    <text evidence="1">Lytic transglycosylase with a strong preference for naked glycan strands that lack stem peptides.</text>
</comment>
<dbReference type="Pfam" id="PF03330">
    <property type="entry name" value="DPBB_1"/>
    <property type="match status" value="1"/>
</dbReference>
<dbReference type="InterPro" id="IPR034718">
    <property type="entry name" value="RlpA"/>
</dbReference>
<protein>
    <recommendedName>
        <fullName evidence="1">Probable endolytic peptidoglycan transglycosylase RlpA</fullName>
        <ecNumber evidence="1">4.2.2.-</ecNumber>
    </recommendedName>
</protein>
<organism evidence="3 4">
    <name type="scientific">Aminithiophilus ramosus</name>
    <dbReference type="NCBI Taxonomy" id="3029084"/>
    <lineage>
        <taxon>Bacteria</taxon>
        <taxon>Thermotogati</taxon>
        <taxon>Synergistota</taxon>
        <taxon>Synergistia</taxon>
        <taxon>Synergistales</taxon>
        <taxon>Aminithiophilaceae</taxon>
        <taxon>Aminithiophilus</taxon>
    </lineage>
</organism>
<proteinExistence type="inferred from homology"/>
<evidence type="ECO:0000259" key="2">
    <source>
        <dbReference type="Pfam" id="PF03330"/>
    </source>
</evidence>
<dbReference type="EC" id="4.2.2.-" evidence="1"/>
<feature type="signal peptide" evidence="1">
    <location>
        <begin position="1"/>
        <end position="24"/>
    </location>
</feature>
<dbReference type="Proteomes" id="UP000671879">
    <property type="component" value="Chromosome"/>
</dbReference>
<dbReference type="EMBL" id="CP072943">
    <property type="protein sequence ID" value="QTX31207.1"/>
    <property type="molecule type" value="Genomic_DNA"/>
</dbReference>